<dbReference type="Pfam" id="PF06737">
    <property type="entry name" value="Transglycosylas"/>
    <property type="match status" value="1"/>
</dbReference>
<feature type="region of interest" description="Disordered" evidence="3">
    <location>
        <begin position="109"/>
        <end position="149"/>
    </location>
</feature>
<evidence type="ECO:0000256" key="4">
    <source>
        <dbReference type="SAM" id="SignalP"/>
    </source>
</evidence>
<dbReference type="InterPro" id="IPR036779">
    <property type="entry name" value="LysM_dom_sf"/>
</dbReference>
<evidence type="ECO:0000256" key="2">
    <source>
        <dbReference type="ARBA" id="ARBA00022801"/>
    </source>
</evidence>
<dbReference type="CDD" id="cd12797">
    <property type="entry name" value="M23_peptidase"/>
    <property type="match status" value="1"/>
</dbReference>
<dbReference type="SUPFAM" id="SSF53955">
    <property type="entry name" value="Lysozyme-like"/>
    <property type="match status" value="1"/>
</dbReference>
<dbReference type="InterPro" id="IPR023346">
    <property type="entry name" value="Lysozyme-like_dom_sf"/>
</dbReference>
<dbReference type="Proteomes" id="UP001611548">
    <property type="component" value="Unassembled WGS sequence"/>
</dbReference>
<feature type="compositionally biased region" description="Polar residues" evidence="3">
    <location>
        <begin position="129"/>
        <end position="140"/>
    </location>
</feature>
<evidence type="ECO:0000256" key="1">
    <source>
        <dbReference type="ARBA" id="ARBA00010830"/>
    </source>
</evidence>
<feature type="chain" id="PRO_5045970303" evidence="4">
    <location>
        <begin position="40"/>
        <end position="336"/>
    </location>
</feature>
<keyword evidence="7" id="KW-1185">Reference proteome</keyword>
<dbReference type="Gene3D" id="1.10.530.10">
    <property type="match status" value="1"/>
</dbReference>
<dbReference type="Gene3D" id="2.70.70.10">
    <property type="entry name" value="Glucose Permease (Domain IIA)"/>
    <property type="match status" value="1"/>
</dbReference>
<dbReference type="InterPro" id="IPR011055">
    <property type="entry name" value="Dup_hybrid_motif"/>
</dbReference>
<dbReference type="Gene3D" id="3.10.350.10">
    <property type="entry name" value="LysM domain"/>
    <property type="match status" value="1"/>
</dbReference>
<dbReference type="PANTHER" id="PTHR21666">
    <property type="entry name" value="PEPTIDASE-RELATED"/>
    <property type="match status" value="1"/>
</dbReference>
<comment type="similarity">
    <text evidence="1">Belongs to the transglycosylase family. Rpf subfamily.</text>
</comment>
<dbReference type="PROSITE" id="PS51782">
    <property type="entry name" value="LYSM"/>
    <property type="match status" value="1"/>
</dbReference>
<evidence type="ECO:0000259" key="5">
    <source>
        <dbReference type="PROSITE" id="PS51782"/>
    </source>
</evidence>
<keyword evidence="2" id="KW-0378">Hydrolase</keyword>
<organism evidence="6 7">
    <name type="scientific">Streptomyces pathocidini</name>
    <dbReference type="NCBI Taxonomy" id="1650571"/>
    <lineage>
        <taxon>Bacteria</taxon>
        <taxon>Bacillati</taxon>
        <taxon>Actinomycetota</taxon>
        <taxon>Actinomycetes</taxon>
        <taxon>Kitasatosporales</taxon>
        <taxon>Streptomycetaceae</taxon>
        <taxon>Streptomyces</taxon>
    </lineage>
</organism>
<evidence type="ECO:0000256" key="3">
    <source>
        <dbReference type="SAM" id="MobiDB-lite"/>
    </source>
</evidence>
<dbReference type="InterPro" id="IPR016047">
    <property type="entry name" value="M23ase_b-sheet_dom"/>
</dbReference>
<dbReference type="Pfam" id="PF01551">
    <property type="entry name" value="Peptidase_M23"/>
    <property type="match status" value="1"/>
</dbReference>
<dbReference type="Pfam" id="PF01476">
    <property type="entry name" value="LysM"/>
    <property type="match status" value="1"/>
</dbReference>
<evidence type="ECO:0000313" key="6">
    <source>
        <dbReference type="EMBL" id="MFI1963496.1"/>
    </source>
</evidence>
<gene>
    <name evidence="6" type="ORF">ACH429_05045</name>
</gene>
<dbReference type="RefSeq" id="WP_055472571.1">
    <property type="nucleotide sequence ID" value="NZ_JBEZHZ010000003.1"/>
</dbReference>
<keyword evidence="4" id="KW-0732">Signal</keyword>
<proteinExistence type="inferred from homology"/>
<dbReference type="SMART" id="SM00257">
    <property type="entry name" value="LysM"/>
    <property type="match status" value="1"/>
</dbReference>
<dbReference type="InterPro" id="IPR018392">
    <property type="entry name" value="LysM"/>
</dbReference>
<dbReference type="PANTHER" id="PTHR21666:SF270">
    <property type="entry name" value="MUREIN HYDROLASE ACTIVATOR ENVC"/>
    <property type="match status" value="1"/>
</dbReference>
<dbReference type="SUPFAM" id="SSF51261">
    <property type="entry name" value="Duplicated hybrid motif"/>
    <property type="match status" value="1"/>
</dbReference>
<feature type="domain" description="LysM" evidence="5">
    <location>
        <begin position="143"/>
        <end position="190"/>
    </location>
</feature>
<feature type="signal peptide" evidence="4">
    <location>
        <begin position="1"/>
        <end position="39"/>
    </location>
</feature>
<dbReference type="CDD" id="cd00118">
    <property type="entry name" value="LysM"/>
    <property type="match status" value="1"/>
</dbReference>
<dbReference type="InterPro" id="IPR010618">
    <property type="entry name" value="RPF"/>
</dbReference>
<accession>A0ABW7UNR8</accession>
<comment type="caution">
    <text evidence="6">The sequence shown here is derived from an EMBL/GenBank/DDBJ whole genome shotgun (WGS) entry which is preliminary data.</text>
</comment>
<name>A0ABW7UNR8_9ACTN</name>
<reference evidence="6 7" key="1">
    <citation type="submission" date="2024-10" db="EMBL/GenBank/DDBJ databases">
        <title>The Natural Products Discovery Center: Release of the First 8490 Sequenced Strains for Exploring Actinobacteria Biosynthetic Diversity.</title>
        <authorList>
            <person name="Kalkreuter E."/>
            <person name="Kautsar S.A."/>
            <person name="Yang D."/>
            <person name="Bader C.D."/>
            <person name="Teijaro C.N."/>
            <person name="Fluegel L."/>
            <person name="Davis C.M."/>
            <person name="Simpson J.R."/>
            <person name="Lauterbach L."/>
            <person name="Steele A.D."/>
            <person name="Gui C."/>
            <person name="Meng S."/>
            <person name="Li G."/>
            <person name="Viehrig K."/>
            <person name="Ye F."/>
            <person name="Su P."/>
            <person name="Kiefer A.F."/>
            <person name="Nichols A."/>
            <person name="Cepeda A.J."/>
            <person name="Yan W."/>
            <person name="Fan B."/>
            <person name="Jiang Y."/>
            <person name="Adhikari A."/>
            <person name="Zheng C.-J."/>
            <person name="Schuster L."/>
            <person name="Cowan T.M."/>
            <person name="Smanski M.J."/>
            <person name="Chevrette M.G."/>
            <person name="De Carvalho L.P.S."/>
            <person name="Shen B."/>
        </authorList>
    </citation>
    <scope>NUCLEOTIDE SEQUENCE [LARGE SCALE GENOMIC DNA]</scope>
    <source>
        <strain evidence="6 7">NPDC020327</strain>
    </source>
</reference>
<dbReference type="SUPFAM" id="SSF54106">
    <property type="entry name" value="LysM domain"/>
    <property type="match status" value="1"/>
</dbReference>
<protein>
    <submittedName>
        <fullName evidence="6">Transglycosylase family protein</fullName>
    </submittedName>
</protein>
<dbReference type="EMBL" id="JBIRWE010000001">
    <property type="protein sequence ID" value="MFI1963496.1"/>
    <property type="molecule type" value="Genomic_DNA"/>
</dbReference>
<evidence type="ECO:0000313" key="7">
    <source>
        <dbReference type="Proteomes" id="UP001611548"/>
    </source>
</evidence>
<sequence>MSSHRKPRTSRFRPRAVSVALTTVASPLVATAFTSPASAASISTWDKVAQCESSGNWQINTGNGYYGGVQFSQSTWEAHGGTQFAARADLASKDQQIAVAEKVLAEQGPNAWPTCSSQAGLTQGGPAPQLQTSAAEPTSDTEQRHTVQPGETLGGIAAEWGTTWQEVHQQNQSAIGDDPHLIHAGQELTYSAPQARPESDAQSGWTLPVDGGYVSAEYGKAGAWAAGHHTGVDFAVPTGTSVRSAGPGIVIAAGWDGAYGQRVIVRMPDGHYALYAHLTQSSVSIGQEVSGGQQIGLSGNTGNSTGPHLHFEVRTANNYGAHVDPLAYLSSHGVTR</sequence>
<dbReference type="InterPro" id="IPR050570">
    <property type="entry name" value="Cell_wall_metabolism_enzyme"/>
</dbReference>
<dbReference type="CDD" id="cd13925">
    <property type="entry name" value="RPF"/>
    <property type="match status" value="1"/>
</dbReference>